<evidence type="ECO:0000313" key="9">
    <source>
        <dbReference type="Proteomes" id="UP000556084"/>
    </source>
</evidence>
<dbReference type="InterPro" id="IPR011257">
    <property type="entry name" value="DNA_glycosylase"/>
</dbReference>
<dbReference type="GO" id="GO:0006285">
    <property type="term" value="P:base-excision repair, AP site formation"/>
    <property type="evidence" value="ECO:0007669"/>
    <property type="project" value="TreeGrafter"/>
</dbReference>
<dbReference type="Proteomes" id="UP000556084">
    <property type="component" value="Unassembled WGS sequence"/>
</dbReference>
<keyword evidence="3" id="KW-0227">DNA damage</keyword>
<dbReference type="Gene3D" id="1.10.340.30">
    <property type="entry name" value="Hypothetical protein, domain 2"/>
    <property type="match status" value="1"/>
</dbReference>
<dbReference type="PANTHER" id="PTHR10359:SF18">
    <property type="entry name" value="ENDONUCLEASE III"/>
    <property type="match status" value="1"/>
</dbReference>
<keyword evidence="2" id="KW-0479">Metal-binding</keyword>
<name>A0A7W7LTD3_9ACTN</name>
<keyword evidence="9" id="KW-1185">Reference proteome</keyword>
<keyword evidence="1" id="KW-0004">4Fe-4S</keyword>
<evidence type="ECO:0000313" key="8">
    <source>
        <dbReference type="EMBL" id="MBB4895438.1"/>
    </source>
</evidence>
<comment type="caution">
    <text evidence="8">The sequence shown here is derived from an EMBL/GenBank/DDBJ whole genome shotgun (WGS) entry which is preliminary data.</text>
</comment>
<keyword evidence="8" id="KW-0540">Nuclease</keyword>
<dbReference type="GO" id="GO:0019104">
    <property type="term" value="F:DNA N-glycosylase activity"/>
    <property type="evidence" value="ECO:0007669"/>
    <property type="project" value="TreeGrafter"/>
</dbReference>
<dbReference type="GO" id="GO:0046872">
    <property type="term" value="F:metal ion binding"/>
    <property type="evidence" value="ECO:0007669"/>
    <property type="project" value="UniProtKB-KW"/>
</dbReference>
<dbReference type="EMBL" id="JACHJH010000007">
    <property type="protein sequence ID" value="MBB4895438.1"/>
    <property type="molecule type" value="Genomic_DNA"/>
</dbReference>
<keyword evidence="4" id="KW-0378">Hydrolase</keyword>
<evidence type="ECO:0000256" key="1">
    <source>
        <dbReference type="ARBA" id="ARBA00022485"/>
    </source>
</evidence>
<keyword evidence="8" id="KW-0255">Endonuclease</keyword>
<keyword evidence="5" id="KW-0408">Iron</keyword>
<keyword evidence="7" id="KW-0326">Glycosidase</keyword>
<sequence length="65" mass="7270">MRRARKVYRELGGVYPYAKRELDFETPFQLLIAVIFSAQATDVGVNKVSPALFAKMTSTTTTGTR</sequence>
<evidence type="ECO:0000256" key="2">
    <source>
        <dbReference type="ARBA" id="ARBA00022723"/>
    </source>
</evidence>
<evidence type="ECO:0000256" key="7">
    <source>
        <dbReference type="ARBA" id="ARBA00023295"/>
    </source>
</evidence>
<evidence type="ECO:0000256" key="4">
    <source>
        <dbReference type="ARBA" id="ARBA00022801"/>
    </source>
</evidence>
<keyword evidence="6" id="KW-0411">Iron-sulfur</keyword>
<protein>
    <submittedName>
        <fullName evidence="8">Endonuclease III</fullName>
    </submittedName>
</protein>
<accession>A0A7W7LTD3</accession>
<evidence type="ECO:0000256" key="3">
    <source>
        <dbReference type="ARBA" id="ARBA00022763"/>
    </source>
</evidence>
<dbReference type="GO" id="GO:0004519">
    <property type="term" value="F:endonuclease activity"/>
    <property type="evidence" value="ECO:0007669"/>
    <property type="project" value="UniProtKB-KW"/>
</dbReference>
<evidence type="ECO:0000256" key="6">
    <source>
        <dbReference type="ARBA" id="ARBA00023014"/>
    </source>
</evidence>
<reference evidence="8 9" key="1">
    <citation type="submission" date="2020-08" db="EMBL/GenBank/DDBJ databases">
        <title>Genomic Encyclopedia of Type Strains, Phase III (KMG-III): the genomes of soil and plant-associated and newly described type strains.</title>
        <authorList>
            <person name="Whitman W."/>
        </authorList>
    </citation>
    <scope>NUCLEOTIDE SEQUENCE [LARGE SCALE GENOMIC DNA]</scope>
    <source>
        <strain evidence="8 9">CECT 3266</strain>
    </source>
</reference>
<dbReference type="GO" id="GO:0051539">
    <property type="term" value="F:4 iron, 4 sulfur cluster binding"/>
    <property type="evidence" value="ECO:0007669"/>
    <property type="project" value="UniProtKB-KW"/>
</dbReference>
<dbReference type="AlphaFoldDB" id="A0A7W7LTD3"/>
<gene>
    <name evidence="8" type="ORF">FHS39_004516</name>
</gene>
<dbReference type="PANTHER" id="PTHR10359">
    <property type="entry name" value="A/G-SPECIFIC ADENINE GLYCOSYLASE/ENDONUCLEASE III"/>
    <property type="match status" value="1"/>
</dbReference>
<organism evidence="8 9">
    <name type="scientific">Streptomyces olivoverticillatus</name>
    <dbReference type="NCBI Taxonomy" id="66427"/>
    <lineage>
        <taxon>Bacteria</taxon>
        <taxon>Bacillati</taxon>
        <taxon>Actinomycetota</taxon>
        <taxon>Actinomycetes</taxon>
        <taxon>Kitasatosporales</taxon>
        <taxon>Streptomycetaceae</taxon>
        <taxon>Streptomyces</taxon>
    </lineage>
</organism>
<dbReference type="RefSeq" id="WP_184351224.1">
    <property type="nucleotide sequence ID" value="NZ_JACHJH010000007.1"/>
</dbReference>
<proteinExistence type="predicted"/>
<evidence type="ECO:0000256" key="5">
    <source>
        <dbReference type="ARBA" id="ARBA00023004"/>
    </source>
</evidence>
<dbReference type="SUPFAM" id="SSF48150">
    <property type="entry name" value="DNA-glycosylase"/>
    <property type="match status" value="1"/>
</dbReference>